<dbReference type="SUPFAM" id="SSF54001">
    <property type="entry name" value="Cysteine proteinases"/>
    <property type="match status" value="1"/>
</dbReference>
<accession>A0A8C8RBX9</accession>
<dbReference type="InterPro" id="IPR038765">
    <property type="entry name" value="Papain-like_cys_pep_sf"/>
</dbReference>
<dbReference type="PROSITE" id="PS00640">
    <property type="entry name" value="THIOL_PROTEASE_ASN"/>
    <property type="match status" value="1"/>
</dbReference>
<evidence type="ECO:0000256" key="1">
    <source>
        <dbReference type="ARBA" id="ARBA00008455"/>
    </source>
</evidence>
<protein>
    <recommendedName>
        <fullName evidence="2">Peptidase C1A papain C-terminal domain-containing protein</fullName>
    </recommendedName>
</protein>
<dbReference type="GO" id="GO:0006508">
    <property type="term" value="P:proteolysis"/>
    <property type="evidence" value="ECO:0007669"/>
    <property type="project" value="InterPro"/>
</dbReference>
<comment type="similarity">
    <text evidence="1">Belongs to the peptidase C1 family.</text>
</comment>
<reference evidence="3" key="2">
    <citation type="submission" date="2025-09" db="UniProtKB">
        <authorList>
            <consortium name="Ensembl"/>
        </authorList>
    </citation>
    <scope>IDENTIFICATION</scope>
</reference>
<dbReference type="CDD" id="cd02248">
    <property type="entry name" value="Peptidase_C1A"/>
    <property type="match status" value="1"/>
</dbReference>
<feature type="domain" description="Peptidase C1A papain C-terminal" evidence="2">
    <location>
        <begin position="12"/>
        <end position="223"/>
    </location>
</feature>
<dbReference type="PRINTS" id="PR00705">
    <property type="entry name" value="PAPAIN"/>
</dbReference>
<dbReference type="AlphaFoldDB" id="A0A8C8RBX9"/>
<dbReference type="Pfam" id="PF00112">
    <property type="entry name" value="Peptidase_C1"/>
    <property type="match status" value="1"/>
</dbReference>
<dbReference type="SMART" id="SM00645">
    <property type="entry name" value="Pept_C1"/>
    <property type="match status" value="1"/>
</dbReference>
<reference evidence="3" key="1">
    <citation type="submission" date="2025-08" db="UniProtKB">
        <authorList>
            <consortium name="Ensembl"/>
        </authorList>
    </citation>
    <scope>IDENTIFICATION</scope>
</reference>
<dbReference type="InterPro" id="IPR013128">
    <property type="entry name" value="Peptidase_C1A"/>
</dbReference>
<dbReference type="Proteomes" id="UP000694393">
    <property type="component" value="Unplaced"/>
</dbReference>
<dbReference type="InterPro" id="IPR000668">
    <property type="entry name" value="Peptidase_C1A_C"/>
</dbReference>
<dbReference type="Ensembl" id="ENSPCET00000002871.1">
    <property type="protein sequence ID" value="ENSPCEP00000002772.1"/>
    <property type="gene ID" value="ENSPCEG00000002250.1"/>
</dbReference>
<evidence type="ECO:0000313" key="4">
    <source>
        <dbReference type="Proteomes" id="UP000694393"/>
    </source>
</evidence>
<dbReference type="InterPro" id="IPR025661">
    <property type="entry name" value="Pept_asp_AS"/>
</dbReference>
<keyword evidence="4" id="KW-1185">Reference proteome</keyword>
<name>A0A8C8RBX9_9SAUR</name>
<organism evidence="3 4">
    <name type="scientific">Pelusios castaneus</name>
    <name type="common">West African mud turtle</name>
    <dbReference type="NCBI Taxonomy" id="367368"/>
    <lineage>
        <taxon>Eukaryota</taxon>
        <taxon>Metazoa</taxon>
        <taxon>Chordata</taxon>
        <taxon>Craniata</taxon>
        <taxon>Vertebrata</taxon>
        <taxon>Euteleostomi</taxon>
        <taxon>Archelosauria</taxon>
        <taxon>Testudinata</taxon>
        <taxon>Testudines</taxon>
        <taxon>Pleurodira</taxon>
        <taxon>Pelomedusidae</taxon>
        <taxon>Pelusios</taxon>
    </lineage>
</organism>
<evidence type="ECO:0000259" key="2">
    <source>
        <dbReference type="SMART" id="SM00645"/>
    </source>
</evidence>
<proteinExistence type="inferred from homology"/>
<dbReference type="PANTHER" id="PTHR12411">
    <property type="entry name" value="CYSTEINE PROTEASE FAMILY C1-RELATED"/>
    <property type="match status" value="1"/>
</dbReference>
<dbReference type="InterPro" id="IPR039417">
    <property type="entry name" value="Peptidase_C1A_papain-like"/>
</dbReference>
<sequence>MRRADRLRTGEVAKSCDWRKAGAVSAVKNQGYCHSSWAFAAVSNIESLWNIHFHQPRNLSVQEVLDCSQCGAGCRGGYVWDAFTTVLNIRYLTSETAYPYKEREGKCHDVDQAKECAWIQGFETLPGDEEEIAAHVATWGPITVTLNSAVMKHYKKGISQPTARCSPDQVNHVALLVGYGTENKTPYWIIKNSWGKEWGEKGYYRLFRGTNACGITMFPVTAIVHSPGAPRQKVHCPS</sequence>
<dbReference type="Gene3D" id="3.90.70.10">
    <property type="entry name" value="Cysteine proteinases"/>
    <property type="match status" value="1"/>
</dbReference>
<evidence type="ECO:0000313" key="3">
    <source>
        <dbReference type="Ensembl" id="ENSPCEP00000002772.1"/>
    </source>
</evidence>
<dbReference type="GO" id="GO:0008234">
    <property type="term" value="F:cysteine-type peptidase activity"/>
    <property type="evidence" value="ECO:0007669"/>
    <property type="project" value="InterPro"/>
</dbReference>